<accession>B0VUJ9</accession>
<gene>
    <name evidence="1" type="ordered locus">ABSDF2760</name>
</gene>
<name>B0VUJ9_ACIBS</name>
<evidence type="ECO:0000313" key="1">
    <source>
        <dbReference type="EMBL" id="CAP02061.1"/>
    </source>
</evidence>
<evidence type="ECO:0008006" key="3">
    <source>
        <dbReference type="Google" id="ProtNLM"/>
    </source>
</evidence>
<evidence type="ECO:0000313" key="2">
    <source>
        <dbReference type="Proteomes" id="UP000001741"/>
    </source>
</evidence>
<dbReference type="KEGG" id="abm:ABSDF2760"/>
<dbReference type="InterPro" id="IPR034154">
    <property type="entry name" value="TOPRIM_DnaG/twinkle"/>
</dbReference>
<dbReference type="HOGENOM" id="CLU_320479_0_0_6"/>
<sequence length="909" mass="105399">MMYPETQREAVRRLENEFHFKKRGEYLTQGICPNCKHKELYAYAEAPWTIQCNRRSKCAHVVYLRDLYPDLFENWEKRFEPTKENPTATVDAYLVEGRGFPIEKLRGHYTQEYYKVWGTDLGSVTIRFPITDDPNNVGYWERCLDDKGKLPKTPNPKNFKMQGHGWVPPETDLVNAQEIWITEGIFDSIALWLSGVTTFTALTCNNYPSILLNKVAEQCKQADKPRPKIIWAFDADQAGRDGIDKNIERAKADGWDCAAALPPSGWNKTDWNDLYKQERLTESDLKNYRYFGDLHTAERPADKAILMFKRTKSNSFPFDFNNRLYWFKMDADAYNVKLREIGMEDDDNEDWLQKEKDEFDEKLIDQAIRSCYSVTEIANCKPTALYYQYSAEIDDAKYYFRIDFPKNAQPVKNTFTGGQLSAASEFKKRLLAVAPGVIYTGNGAQLDRVLRNTIENIRRVQLINYIGYHHELQTYVLGDIAVQHGKTYHINADDYFALPRQVNLKANVPFALKINKEQGEYKKEWIKDLIEAYDVRGLVTLTAFFGSLFVQQIRKKHKSFPFLEIVGHAGTGKSTMLNFMWKLLGCEDNNGDYEGLDPNKTSESGLIRTFRQVSNLPVLLIESDRSGENQPYTRQFNWDMLKTLYDGGSLGARGMKTGGNETYDPPFMGSLIVSQNAEVNGSEAIKGRFLHIGFEKKHLTAQSLAASKRLQKYKIEDVSYFILSCLEKEEKILETYEQLQEEYDDMIRNSYTIESSRIIHNHSQFMALFKSMAKHVIQIDEETQRRVIEELAEMAIQRDKALKQDSAIVQNFWDTYEQIEAHKSITEDTVLNHHSKRHKYIAINFAHLYKVAADLRFNLPEVRELQDALRQSMHYKFLDSNKMVSSKIQNGRSVRCWLFEVPKTTNTND</sequence>
<dbReference type="Gene3D" id="3.40.1360.10">
    <property type="match status" value="1"/>
</dbReference>
<dbReference type="CDD" id="cd01029">
    <property type="entry name" value="TOPRIM_primases"/>
    <property type="match status" value="1"/>
</dbReference>
<dbReference type="Pfam" id="PF13155">
    <property type="entry name" value="Toprim_2"/>
    <property type="match status" value="1"/>
</dbReference>
<dbReference type="AlphaFoldDB" id="B0VUJ9"/>
<protein>
    <recommendedName>
        <fullName evidence="3">DUF927 domain-containing protein</fullName>
    </recommendedName>
</protein>
<dbReference type="SUPFAM" id="SSF56731">
    <property type="entry name" value="DNA primase core"/>
    <property type="match status" value="1"/>
</dbReference>
<dbReference type="Proteomes" id="UP000001741">
    <property type="component" value="Chromosome"/>
</dbReference>
<dbReference type="BioCyc" id="ABAU509170:GCL9-2268-MONOMER"/>
<reference evidence="1 2" key="1">
    <citation type="journal article" date="2008" name="PLoS ONE">
        <title>Comparative analysis of Acinetobacters: three genomes for three lifestyles.</title>
        <authorList>
            <person name="Vallenet D."/>
            <person name="Nordmann P."/>
            <person name="Barbe V."/>
            <person name="Poirel L."/>
            <person name="Mangenot S."/>
            <person name="Bataille E."/>
            <person name="Dossat C."/>
            <person name="Gas S."/>
            <person name="Kreimeyer A."/>
            <person name="Lenoble P."/>
            <person name="Oztas S."/>
            <person name="Poulain J."/>
            <person name="Segurens B."/>
            <person name="Robert C."/>
            <person name="Abergel C."/>
            <person name="Claverie J.M."/>
            <person name="Raoult D."/>
            <person name="Medigue C."/>
            <person name="Weissenbach J."/>
            <person name="Cruveiller S."/>
        </authorList>
    </citation>
    <scope>NUCLEOTIDE SEQUENCE [LARGE SCALE GENOMIC DNA]</scope>
    <source>
        <strain evidence="1 2">SDF</strain>
    </source>
</reference>
<organism evidence="1 2">
    <name type="scientific">Acinetobacter baumannii (strain SDF)</name>
    <dbReference type="NCBI Taxonomy" id="509170"/>
    <lineage>
        <taxon>Bacteria</taxon>
        <taxon>Pseudomonadati</taxon>
        <taxon>Pseudomonadota</taxon>
        <taxon>Gammaproteobacteria</taxon>
        <taxon>Moraxellales</taxon>
        <taxon>Moraxellaceae</taxon>
        <taxon>Acinetobacter</taxon>
        <taxon>Acinetobacter calcoaceticus/baumannii complex</taxon>
    </lineage>
</organism>
<proteinExistence type="predicted"/>
<dbReference type="EMBL" id="CU468230">
    <property type="protein sequence ID" value="CAP02061.1"/>
    <property type="molecule type" value="Genomic_DNA"/>
</dbReference>